<comment type="cofactor">
    <cofactor evidence="1 4">
        <name>a divalent metal cation</name>
        <dbReference type="ChEBI" id="CHEBI:60240"/>
    </cofactor>
</comment>
<evidence type="ECO:0000313" key="6">
    <source>
        <dbReference type="Proteomes" id="UP000297693"/>
    </source>
</evidence>
<reference evidence="5" key="1">
    <citation type="journal article" date="2019" name="PLoS Negl. Trop. Dis.">
        <title>Revisiting the worldwide diversity of Leptospira species in the environment.</title>
        <authorList>
            <person name="Vincent A.T."/>
            <person name="Schiettekatte O."/>
            <person name="Bourhy P."/>
            <person name="Veyrier F.J."/>
            <person name="Picardeau M."/>
        </authorList>
    </citation>
    <scope>NUCLEOTIDE SEQUENCE [LARGE SCALE GENOMIC DNA]</scope>
    <source>
        <strain evidence="5">201702476</strain>
    </source>
</reference>
<name>A0A4R9KAZ2_9LEPT</name>
<dbReference type="PIRSF" id="PIRSF006305">
    <property type="entry name" value="Maf"/>
    <property type="match status" value="1"/>
</dbReference>
<comment type="caution">
    <text evidence="5">The sequence shown here is derived from an EMBL/GenBank/DDBJ whole genome shotgun (WGS) entry which is preliminary data.</text>
</comment>
<dbReference type="PANTHER" id="PTHR43213">
    <property type="entry name" value="BIFUNCTIONAL DTTP/UTP PYROPHOSPHATASE/METHYLTRANSFERASE PROTEIN-RELATED"/>
    <property type="match status" value="1"/>
</dbReference>
<dbReference type="PANTHER" id="PTHR43213:SF5">
    <property type="entry name" value="BIFUNCTIONAL DTTP_UTP PYROPHOSPHATASE_METHYLTRANSFERASE PROTEIN-RELATED"/>
    <property type="match status" value="1"/>
</dbReference>
<keyword evidence="6" id="KW-1185">Reference proteome</keyword>
<dbReference type="OrthoDB" id="9807767at2"/>
<dbReference type="SUPFAM" id="SSF52972">
    <property type="entry name" value="ITPase-like"/>
    <property type="match status" value="1"/>
</dbReference>
<dbReference type="GO" id="GO:0036218">
    <property type="term" value="F:dTTP diphosphatase activity"/>
    <property type="evidence" value="ECO:0007669"/>
    <property type="project" value="RHEA"/>
</dbReference>
<gene>
    <name evidence="5" type="primary">maf</name>
    <name evidence="5" type="ORF">EHQ58_01640</name>
</gene>
<sequence length="186" mass="21827">MFILKSRSPRRIEILKNLGFQFQIDPEDIDEAQLESETHLDYLERVVTSKLGETLRFSREDFILACDTIVVLEGAILHKPSNEWEAMTTLRQLNGKSHSVFSGCILFHKGTLDYFFEETRIFFKSWSEEQIKEYIQRCLPYDKAGAYGIQDERGPVLRWEGSYQNVMGFPIRSFLSRNQIWKSAWS</sequence>
<dbReference type="InterPro" id="IPR003697">
    <property type="entry name" value="Maf-like"/>
</dbReference>
<evidence type="ECO:0000256" key="1">
    <source>
        <dbReference type="ARBA" id="ARBA00001968"/>
    </source>
</evidence>
<dbReference type="GO" id="GO:0005737">
    <property type="term" value="C:cytoplasm"/>
    <property type="evidence" value="ECO:0007669"/>
    <property type="project" value="UniProtKB-SubCell"/>
</dbReference>
<dbReference type="AlphaFoldDB" id="A0A4R9KAZ2"/>
<feature type="site" description="Important for substrate specificity" evidence="4">
    <location>
        <position position="10"/>
    </location>
</feature>
<dbReference type="GO" id="GO:0009117">
    <property type="term" value="P:nucleotide metabolic process"/>
    <property type="evidence" value="ECO:0007669"/>
    <property type="project" value="UniProtKB-KW"/>
</dbReference>
<evidence type="ECO:0000256" key="2">
    <source>
        <dbReference type="ARBA" id="ARBA00022801"/>
    </source>
</evidence>
<evidence type="ECO:0000313" key="5">
    <source>
        <dbReference type="EMBL" id="TGL63171.1"/>
    </source>
</evidence>
<keyword evidence="4" id="KW-0963">Cytoplasm</keyword>
<comment type="function">
    <text evidence="4">Nucleoside triphosphate pyrophosphatase that hydrolyzes dTTP and UTP. May have a dual role in cell division arrest and in preventing the incorporation of modified nucleotides into cellular nucleic acids.</text>
</comment>
<dbReference type="NCBIfam" id="TIGR00172">
    <property type="entry name" value="maf"/>
    <property type="match status" value="1"/>
</dbReference>
<dbReference type="GO" id="GO:0036221">
    <property type="term" value="F:UTP diphosphatase activity"/>
    <property type="evidence" value="ECO:0007669"/>
    <property type="project" value="RHEA"/>
</dbReference>
<comment type="catalytic activity">
    <reaction evidence="4">
        <text>dTTP + H2O = dTMP + diphosphate + H(+)</text>
        <dbReference type="Rhea" id="RHEA:28534"/>
        <dbReference type="ChEBI" id="CHEBI:15377"/>
        <dbReference type="ChEBI" id="CHEBI:15378"/>
        <dbReference type="ChEBI" id="CHEBI:33019"/>
        <dbReference type="ChEBI" id="CHEBI:37568"/>
        <dbReference type="ChEBI" id="CHEBI:63528"/>
        <dbReference type="EC" id="3.6.1.9"/>
    </reaction>
</comment>
<feature type="site" description="Important for substrate specificity" evidence="4">
    <location>
        <position position="150"/>
    </location>
</feature>
<evidence type="ECO:0000256" key="3">
    <source>
        <dbReference type="ARBA" id="ARBA00023080"/>
    </source>
</evidence>
<feature type="active site" description="Proton acceptor" evidence="4">
    <location>
        <position position="67"/>
    </location>
</feature>
<dbReference type="Gene3D" id="3.90.950.10">
    <property type="match status" value="1"/>
</dbReference>
<dbReference type="Pfam" id="PF02545">
    <property type="entry name" value="Maf"/>
    <property type="match status" value="1"/>
</dbReference>
<dbReference type="HAMAP" id="MF_00528">
    <property type="entry name" value="Maf"/>
    <property type="match status" value="1"/>
</dbReference>
<comment type="catalytic activity">
    <reaction evidence="4">
        <text>UTP + H2O = UMP + diphosphate + H(+)</text>
        <dbReference type="Rhea" id="RHEA:29395"/>
        <dbReference type="ChEBI" id="CHEBI:15377"/>
        <dbReference type="ChEBI" id="CHEBI:15378"/>
        <dbReference type="ChEBI" id="CHEBI:33019"/>
        <dbReference type="ChEBI" id="CHEBI:46398"/>
        <dbReference type="ChEBI" id="CHEBI:57865"/>
        <dbReference type="EC" id="3.6.1.9"/>
    </reaction>
</comment>
<accession>A0A4R9KAZ2</accession>
<proteinExistence type="inferred from homology"/>
<evidence type="ECO:0000256" key="4">
    <source>
        <dbReference type="HAMAP-Rule" id="MF_00528"/>
    </source>
</evidence>
<organism evidence="5 6">
    <name type="scientific">Leptospira ognonensis</name>
    <dbReference type="NCBI Taxonomy" id="2484945"/>
    <lineage>
        <taxon>Bacteria</taxon>
        <taxon>Pseudomonadati</taxon>
        <taxon>Spirochaetota</taxon>
        <taxon>Spirochaetia</taxon>
        <taxon>Leptospirales</taxon>
        <taxon>Leptospiraceae</taxon>
        <taxon>Leptospira</taxon>
    </lineage>
</organism>
<dbReference type="EC" id="3.6.1.9" evidence="4"/>
<dbReference type="Proteomes" id="UP000297693">
    <property type="component" value="Unassembled WGS sequence"/>
</dbReference>
<dbReference type="CDD" id="cd00555">
    <property type="entry name" value="Maf"/>
    <property type="match status" value="1"/>
</dbReference>
<keyword evidence="3 4" id="KW-0546">Nucleotide metabolism</keyword>
<comment type="similarity">
    <text evidence="4">Belongs to the Maf family. YhdE subfamily.</text>
</comment>
<keyword evidence="2 4" id="KW-0378">Hydrolase</keyword>
<comment type="subcellular location">
    <subcellularLocation>
        <location evidence="4">Cytoplasm</location>
    </subcellularLocation>
</comment>
<dbReference type="InterPro" id="IPR029001">
    <property type="entry name" value="ITPase-like_fam"/>
</dbReference>
<dbReference type="RefSeq" id="WP_135621591.1">
    <property type="nucleotide sequence ID" value="NZ_RQGD01000005.1"/>
</dbReference>
<dbReference type="EMBL" id="RQGD01000005">
    <property type="protein sequence ID" value="TGL63171.1"/>
    <property type="molecule type" value="Genomic_DNA"/>
</dbReference>
<feature type="site" description="Important for substrate specificity" evidence="4">
    <location>
        <position position="68"/>
    </location>
</feature>
<protein>
    <recommendedName>
        <fullName evidence="4">dTTP/UTP pyrophosphatase</fullName>
        <shortName evidence="4">dTTPase/UTPase</shortName>
        <ecNumber evidence="4">3.6.1.9</ecNumber>
    </recommendedName>
    <alternativeName>
        <fullName evidence="4">Nucleoside triphosphate pyrophosphatase</fullName>
    </alternativeName>
    <alternativeName>
        <fullName evidence="4">Nucleotide pyrophosphatase</fullName>
        <shortName evidence="4">Nucleotide PPase</shortName>
    </alternativeName>
</protein>
<comment type="caution">
    <text evidence="4">Lacks conserved residue(s) required for the propagation of feature annotation.</text>
</comment>